<feature type="chain" id="PRO_5040321576" evidence="1">
    <location>
        <begin position="21"/>
        <end position="821"/>
    </location>
</feature>
<accession>A0A9Q9AQB9</accession>
<dbReference type="Proteomes" id="UP001056384">
    <property type="component" value="Chromosome 5"/>
</dbReference>
<keyword evidence="3" id="KW-0378">Hydrolase</keyword>
<protein>
    <submittedName>
        <fullName evidence="3">Six-hairpin glycosidase superfamily, alpha-L-rhamnosidase domain-containing protein</fullName>
    </submittedName>
</protein>
<dbReference type="EMBL" id="CP099422">
    <property type="protein sequence ID" value="USW53135.1"/>
    <property type="molecule type" value="Genomic_DNA"/>
</dbReference>
<name>A0A9Q9AQB9_9PEZI</name>
<dbReference type="PANTHER" id="PTHR34987:SF4">
    <property type="entry name" value="ALPHA-L-RHAMNOSIDASE C-TERMINAL DOMAIN-CONTAINING PROTEIN"/>
    <property type="match status" value="1"/>
</dbReference>
<feature type="domain" description="Alpha-L-rhamnosidase C-terminal" evidence="2">
    <location>
        <begin position="734"/>
        <end position="804"/>
    </location>
</feature>
<keyword evidence="4" id="KW-1185">Reference proteome</keyword>
<reference evidence="3" key="1">
    <citation type="submission" date="2022-06" db="EMBL/GenBank/DDBJ databases">
        <title>Complete genome sequences of two strains of the flax pathogen Septoria linicola.</title>
        <authorList>
            <person name="Lapalu N."/>
            <person name="Simon A."/>
            <person name="Demenou B."/>
            <person name="Paumier D."/>
            <person name="Guillot M.-P."/>
            <person name="Gout L."/>
            <person name="Valade R."/>
        </authorList>
    </citation>
    <scope>NUCLEOTIDE SEQUENCE</scope>
    <source>
        <strain evidence="3">SE15195</strain>
    </source>
</reference>
<dbReference type="PANTHER" id="PTHR34987">
    <property type="entry name" value="C, PUTATIVE (AFU_ORTHOLOGUE AFUA_3G02880)-RELATED"/>
    <property type="match status" value="1"/>
</dbReference>
<dbReference type="SUPFAM" id="SSF48208">
    <property type="entry name" value="Six-hairpin glycosidases"/>
    <property type="match status" value="1"/>
</dbReference>
<dbReference type="InterPro" id="IPR012341">
    <property type="entry name" value="6hp_glycosidase-like_sf"/>
</dbReference>
<dbReference type="AlphaFoldDB" id="A0A9Q9AQB9"/>
<dbReference type="GO" id="GO:0005975">
    <property type="term" value="P:carbohydrate metabolic process"/>
    <property type="evidence" value="ECO:0007669"/>
    <property type="project" value="InterPro"/>
</dbReference>
<dbReference type="PROSITE" id="PS51257">
    <property type="entry name" value="PROKAR_LIPOPROTEIN"/>
    <property type="match status" value="1"/>
</dbReference>
<evidence type="ECO:0000313" key="4">
    <source>
        <dbReference type="Proteomes" id="UP001056384"/>
    </source>
</evidence>
<evidence type="ECO:0000259" key="2">
    <source>
        <dbReference type="Pfam" id="PF17390"/>
    </source>
</evidence>
<organism evidence="3 4">
    <name type="scientific">Septoria linicola</name>
    <dbReference type="NCBI Taxonomy" id="215465"/>
    <lineage>
        <taxon>Eukaryota</taxon>
        <taxon>Fungi</taxon>
        <taxon>Dikarya</taxon>
        <taxon>Ascomycota</taxon>
        <taxon>Pezizomycotina</taxon>
        <taxon>Dothideomycetes</taxon>
        <taxon>Dothideomycetidae</taxon>
        <taxon>Mycosphaerellales</taxon>
        <taxon>Mycosphaerellaceae</taxon>
        <taxon>Septoria</taxon>
    </lineage>
</organism>
<feature type="signal peptide" evidence="1">
    <location>
        <begin position="1"/>
        <end position="20"/>
    </location>
</feature>
<dbReference type="GO" id="GO:0016798">
    <property type="term" value="F:hydrolase activity, acting on glycosyl bonds"/>
    <property type="evidence" value="ECO:0007669"/>
    <property type="project" value="UniProtKB-KW"/>
</dbReference>
<gene>
    <name evidence="3" type="ORF">Slin15195_G064540</name>
</gene>
<dbReference type="Gene3D" id="1.50.10.10">
    <property type="match status" value="1"/>
</dbReference>
<evidence type="ECO:0000256" key="1">
    <source>
        <dbReference type="SAM" id="SignalP"/>
    </source>
</evidence>
<dbReference type="InterPro" id="IPR008928">
    <property type="entry name" value="6-hairpin_glycosidase_sf"/>
</dbReference>
<sequence length="821" mass="88682">MDRQSLALLLPALAACFVDYGDVLPSTYSAGHTHVLGNGGPYGNQTITLSPDTPVLTIDYGAEVAGFPFFEVQNKSAATQIEVKYAEDFTAFDNPYSDRPWIFSNGLSNSFRTETFNLTGAGRQQSFFVQGGQRLKLTSDNKPAAAFTGRLDTSSDLYNKIWDLGPRVVQAACIDAGNASSTWETTPEGALIRGQQTAQSSNGSKFANYTLSFMTKIVRGGTGWRLASGSVAVPRGHILYMTSEYPEATIFVNTNRTLVPPNTLIYNYGYSIVNQSTLTTGWNQQIPIHVTIQENVWYNISTTLTPTSINVSLDSQLIASISQDESIALSDQGASYLGTSSTTGGTFGFGPWADQVAYYKDVLVTAQNGSVLYSNQLTSNDTLAEYNVAELDASVCLDGAKRDRLVWAGDFYHTTRVLGSSTARWDYILGSIDYVLSYQRKPGQSTAGFVPISAALGSRLEYADALAGSGFPALVDYQDLFLAAIEHYFLATADIEGLRPKWEQIKLLFEERMKYIDPYSGLMAAEDAFYFLGPVNGSAVTGLAAYAYKSLIPLAEALNDTATATTLSETSNDLIENLNSKLWNASAGVYAYSLEQPGDFSFTGIAWGILAGASNSSQAASSIARLPELRLGVRYKTSTVDESTNTTQLSPNTGGFLLEALFKAERDLGVKNLTVAKSMLDDLWSNMVTCDEYHSGASWEYEYPDGRPGIDLFTSLAHPWGAAPTYVLPEYVLGVTALTPGFRTWSFEPLIGSLGLKEANGTTWTLSGPIVAGWKIVDGIAVVSATAPNGTTGVLVLPDGASKRRIELPSGCDTQIRAHTW</sequence>
<evidence type="ECO:0000313" key="3">
    <source>
        <dbReference type="EMBL" id="USW53135.1"/>
    </source>
</evidence>
<keyword evidence="1" id="KW-0732">Signal</keyword>
<dbReference type="Gene3D" id="2.60.420.10">
    <property type="entry name" value="Maltose phosphorylase, domain 3"/>
    <property type="match status" value="1"/>
</dbReference>
<keyword evidence="3" id="KW-0326">Glycosidase</keyword>
<dbReference type="Pfam" id="PF17390">
    <property type="entry name" value="Bac_rhamnosid_C"/>
    <property type="match status" value="1"/>
</dbReference>
<dbReference type="InterPro" id="IPR035398">
    <property type="entry name" value="Bac_rhamnosid_C"/>
</dbReference>
<proteinExistence type="predicted"/>